<evidence type="ECO:0000256" key="8">
    <source>
        <dbReference type="ARBA" id="ARBA00042577"/>
    </source>
</evidence>
<dbReference type="PANTHER" id="PTHR21026">
    <property type="entry name" value="39S RIBOSOMAL PROTEIN L32, MITOCHONDRIAL"/>
    <property type="match status" value="1"/>
</dbReference>
<evidence type="ECO:0000256" key="5">
    <source>
        <dbReference type="ARBA" id="ARBA00023128"/>
    </source>
</evidence>
<evidence type="ECO:0000256" key="3">
    <source>
        <dbReference type="ARBA" id="ARBA00022946"/>
    </source>
</evidence>
<organism evidence="11">
    <name type="scientific">Neodiprion lecontei</name>
    <name type="common">Redheaded pine sawfly</name>
    <dbReference type="NCBI Taxonomy" id="441921"/>
    <lineage>
        <taxon>Eukaryota</taxon>
        <taxon>Metazoa</taxon>
        <taxon>Ecdysozoa</taxon>
        <taxon>Arthropoda</taxon>
        <taxon>Hexapoda</taxon>
        <taxon>Insecta</taxon>
        <taxon>Pterygota</taxon>
        <taxon>Neoptera</taxon>
        <taxon>Endopterygota</taxon>
        <taxon>Hymenoptera</taxon>
        <taxon>Tenthredinoidea</taxon>
        <taxon>Diprionidae</taxon>
        <taxon>Diprioninae</taxon>
        <taxon>Neodiprion</taxon>
    </lineage>
</organism>
<evidence type="ECO:0000256" key="7">
    <source>
        <dbReference type="ARBA" id="ARBA00039935"/>
    </source>
</evidence>
<evidence type="ECO:0000256" key="6">
    <source>
        <dbReference type="ARBA" id="ARBA00023274"/>
    </source>
</evidence>
<comment type="similarity">
    <text evidence="2">Belongs to the bacterial ribosomal protein bL32 family.</text>
</comment>
<dbReference type="InterPro" id="IPR011332">
    <property type="entry name" value="Ribosomal_zn-bd"/>
</dbReference>
<dbReference type="RefSeq" id="XP_015522607.1">
    <property type="nucleotide sequence ID" value="XM_015667121.2"/>
</dbReference>
<dbReference type="GO" id="GO:0005762">
    <property type="term" value="C:mitochondrial large ribosomal subunit"/>
    <property type="evidence" value="ECO:0007669"/>
    <property type="project" value="TreeGrafter"/>
</dbReference>
<keyword evidence="4 11" id="KW-0689">Ribosomal protein</keyword>
<keyword evidence="5" id="KW-0496">Mitochondrion</keyword>
<comment type="function">
    <text evidence="9">Component of the mitochondrial large ribosomal subunit (mt-LSU). The mitochondrial ribosome (mitoribosome) is a large ribonucleoprotein complex responsible for the synthesis of proteins inside mitochondria.</text>
</comment>
<evidence type="ECO:0000256" key="9">
    <source>
        <dbReference type="ARBA" id="ARBA00045766"/>
    </source>
</evidence>
<evidence type="ECO:0000256" key="4">
    <source>
        <dbReference type="ARBA" id="ARBA00022980"/>
    </source>
</evidence>
<dbReference type="CTD" id="64983"/>
<accession>A0A6J0C7T6</accession>
<keyword evidence="10" id="KW-1185">Reference proteome</keyword>
<dbReference type="GO" id="GO:0006412">
    <property type="term" value="P:translation"/>
    <property type="evidence" value="ECO:0007669"/>
    <property type="project" value="InterPro"/>
</dbReference>
<dbReference type="InterPro" id="IPR051991">
    <property type="entry name" value="Mitoribosomal_protein_bL32"/>
</dbReference>
<reference evidence="11" key="1">
    <citation type="submission" date="2025-08" db="UniProtKB">
        <authorList>
            <consortium name="RefSeq"/>
        </authorList>
    </citation>
    <scope>IDENTIFICATION</scope>
    <source>
        <tissue evidence="11">Thorax and Abdomen</tissue>
    </source>
</reference>
<gene>
    <name evidence="11" type="primary">LOC107226338</name>
</gene>
<dbReference type="OrthoDB" id="2014905at2759"/>
<dbReference type="GeneID" id="107226338"/>
<dbReference type="FunCoup" id="A0A6J0C7T6">
    <property type="interactions" value="403"/>
</dbReference>
<keyword evidence="6" id="KW-0687">Ribonucleoprotein</keyword>
<comment type="subcellular location">
    <subcellularLocation>
        <location evidence="1">Mitochondrion</location>
    </subcellularLocation>
</comment>
<evidence type="ECO:0000256" key="1">
    <source>
        <dbReference type="ARBA" id="ARBA00004173"/>
    </source>
</evidence>
<proteinExistence type="inferred from homology"/>
<evidence type="ECO:0000313" key="10">
    <source>
        <dbReference type="Proteomes" id="UP000829291"/>
    </source>
</evidence>
<evidence type="ECO:0000256" key="2">
    <source>
        <dbReference type="ARBA" id="ARBA00008560"/>
    </source>
</evidence>
<protein>
    <recommendedName>
        <fullName evidence="7">Large ribosomal subunit protein bL32m</fullName>
    </recommendedName>
    <alternativeName>
        <fullName evidence="8">39S ribosomal protein L32, mitochondrial</fullName>
    </alternativeName>
</protein>
<dbReference type="InParanoid" id="A0A6J0C7T6"/>
<evidence type="ECO:0000313" key="11">
    <source>
        <dbReference type="RefSeq" id="XP_015522607.1"/>
    </source>
</evidence>
<dbReference type="Proteomes" id="UP000829291">
    <property type="component" value="Chromosome 1"/>
</dbReference>
<dbReference type="KEGG" id="nlo:107226338"/>
<keyword evidence="3" id="KW-0809">Transit peptide</keyword>
<dbReference type="GO" id="GO:0003735">
    <property type="term" value="F:structural constituent of ribosome"/>
    <property type="evidence" value="ECO:0007669"/>
    <property type="project" value="TreeGrafter"/>
</dbReference>
<dbReference type="AlphaFoldDB" id="A0A6J0C7T6"/>
<name>A0A6J0C7T6_NEOLC</name>
<dbReference type="PANTHER" id="PTHR21026:SF2">
    <property type="entry name" value="LARGE RIBOSOMAL SUBUNIT PROTEIN BL32M"/>
    <property type="match status" value="1"/>
</dbReference>
<dbReference type="SUPFAM" id="SSF57829">
    <property type="entry name" value="Zn-binding ribosomal proteins"/>
    <property type="match status" value="1"/>
</dbReference>
<sequence length="202" mass="23427">MASGLVNRVQIALQRFDNIIVNILSRRFPPEALCVVELNEGQNWPQPIPRRSPFSIENIIDNGFLWGVPTHKRTIEKRWKRRFGNPKYISKLLSPKTNILTCHTCGHDHEAGILCRHCYDKVMGETKEMQTAIVNDLGLNPVEKDVIVLYDGEKSEEMVDYWKNKKIVEVPRKRPNWFQKNLLQRTTEVPSDSKEVEPTHLA</sequence>